<protein>
    <submittedName>
        <fullName evidence="1">Protein FRA10AC1</fullName>
    </submittedName>
</protein>
<evidence type="ECO:0000313" key="1">
    <source>
        <dbReference type="EMBL" id="KAK2559479.1"/>
    </source>
</evidence>
<dbReference type="EMBL" id="JARQWQ010000040">
    <property type="protein sequence ID" value="KAK2559479.1"/>
    <property type="molecule type" value="Genomic_DNA"/>
</dbReference>
<evidence type="ECO:0000313" key="2">
    <source>
        <dbReference type="Proteomes" id="UP001249851"/>
    </source>
</evidence>
<comment type="caution">
    <text evidence="1">The sequence shown here is derived from an EMBL/GenBank/DDBJ whole genome shotgun (WGS) entry which is preliminary data.</text>
</comment>
<sequence>MYATMEKHLAKKYYEKLFREYCISDLRYYKENKGSLYVVIRDVQKLRDSVAGRFYGVHISLTNEFCDFEDSFELTFFARLCPDCSYKLNYKKQ</sequence>
<dbReference type="InterPro" id="IPR019129">
    <property type="entry name" value="Folate-sensitive_fs_Fra10Ac1"/>
</dbReference>
<accession>A0AAD9QE40</accession>
<organism evidence="1 2">
    <name type="scientific">Acropora cervicornis</name>
    <name type="common">Staghorn coral</name>
    <dbReference type="NCBI Taxonomy" id="6130"/>
    <lineage>
        <taxon>Eukaryota</taxon>
        <taxon>Metazoa</taxon>
        <taxon>Cnidaria</taxon>
        <taxon>Anthozoa</taxon>
        <taxon>Hexacorallia</taxon>
        <taxon>Scleractinia</taxon>
        <taxon>Astrocoeniina</taxon>
        <taxon>Acroporidae</taxon>
        <taxon>Acropora</taxon>
    </lineage>
</organism>
<dbReference type="Proteomes" id="UP001249851">
    <property type="component" value="Unassembled WGS sequence"/>
</dbReference>
<dbReference type="Pfam" id="PF09725">
    <property type="entry name" value="Fra10Ac1"/>
    <property type="match status" value="1"/>
</dbReference>
<name>A0AAD9QE40_ACRCE</name>
<reference evidence="1" key="2">
    <citation type="journal article" date="2023" name="Science">
        <title>Genomic signatures of disease resistance in endangered staghorn corals.</title>
        <authorList>
            <person name="Vollmer S.V."/>
            <person name="Selwyn J.D."/>
            <person name="Despard B.A."/>
            <person name="Roesel C.L."/>
        </authorList>
    </citation>
    <scope>NUCLEOTIDE SEQUENCE</scope>
    <source>
        <strain evidence="1">K2</strain>
    </source>
</reference>
<reference evidence="1" key="1">
    <citation type="journal article" date="2023" name="G3 (Bethesda)">
        <title>Whole genome assembly and annotation of the endangered Caribbean coral Acropora cervicornis.</title>
        <authorList>
            <person name="Selwyn J.D."/>
            <person name="Vollmer S.V."/>
        </authorList>
    </citation>
    <scope>NUCLEOTIDE SEQUENCE</scope>
    <source>
        <strain evidence="1">K2</strain>
    </source>
</reference>
<proteinExistence type="predicted"/>
<dbReference type="AlphaFoldDB" id="A0AAD9QE40"/>
<keyword evidence="2" id="KW-1185">Reference proteome</keyword>
<gene>
    <name evidence="1" type="ORF">P5673_018120</name>
</gene>